<dbReference type="Proteomes" id="UP000201838">
    <property type="component" value="Unassembled WGS sequence"/>
</dbReference>
<sequence length="996" mass="109706">MFDPSDKPRVLGVPPGADFPAEIVKRCLAAYADQPPEALAHLQIIVNTERMRRRLVELFSDGAPRLLPRINPVTAIDRLILGAPLPAVTPKLHRKLELARLIQPLLNAPGAPAPKSALFDLADSLAGLLDELHGESVDPDKLLALEVQDESHYWRRSLDFLKIVKTYVDLSGTAQADPDARLRAATRTLVDNWTKSPPQTPVLVVGSTGSRGTTFDLMTAVARLPQGAVVLPGFDPDLPDGVWETLTDSADDTASFVLEDHPQYRFAVLAKALNLNPKTDIPNWSGQAPDPLRNKLVSLSLRPAPVTSQWRTEGPDFKDLAAATANLSLIEAPQPREEALAIAVALREALENGETAALITPDRTLGRRVAAALLRWDIIPDDSAGRPLSLTPPGRFLRHVLSLMVAESTSEDVIALLKHPITRTDGTDRGVHLRATRELELFLRRRASVTITDEVLDAFTHPKRKPEFTDWAAWLKSVLTQLSTPIPEALGDAISAHIAIAESIAQGPDGTGTGELWEKEAGRDTLEAIQALQDPVIAETALSLHDYRALFETTFAAGNTRATDTSHPDVLIWGTLEARVMGVDLAILGGLNEGVWPARPDPDPWLSRKMRRTVGLLSPEREIGLSAHDYQQAIAAPRVILSRARRDADAETVPARWVNRLTNLLTGLAGEKFDAPISQMRARGSRYLKIAAELDAPDTKPAPAKRPAPAPPLNTRTRSYTVTDIEKLIRDPYAIYARYTLGLKALQPLRPEPTAALRGTVFHEIAEVFLSQPLSDAASDTKRFLDIASDELAKTVPWPSVRAQWLGHLSAIAEQFIADENHRQSLATPLGQEIIGNVTLPGSVFRLRGKADRIDRQPDGQLVIYDYKTGTPPSEKEMRYYKRQLLVEAVMAEHGAFDGIPAAKVARVDHIGMNRALKQTGVALDFYQASKTEQIDYRTATVEAELRQLLEHFQQESQGYMSRRAMERVRFSGDFDHLARFGEWDETQDPVKVTLK</sequence>
<dbReference type="Gene3D" id="3.90.320.10">
    <property type="match status" value="1"/>
</dbReference>
<dbReference type="InterPro" id="IPR027417">
    <property type="entry name" value="P-loop_NTPase"/>
</dbReference>
<dbReference type="Pfam" id="PF12705">
    <property type="entry name" value="PDDEXK_1"/>
    <property type="match status" value="1"/>
</dbReference>
<gene>
    <name evidence="2" type="ORF">BOA8489_03133</name>
</gene>
<accession>A0A238J4X0</accession>
<evidence type="ECO:0000313" key="2">
    <source>
        <dbReference type="EMBL" id="SMX25000.1"/>
    </source>
</evidence>
<dbReference type="SUPFAM" id="SSF52540">
    <property type="entry name" value="P-loop containing nucleoside triphosphate hydrolases"/>
    <property type="match status" value="1"/>
</dbReference>
<protein>
    <submittedName>
        <fullName evidence="2">PD-(D/E)XK nuclease superfamily protein</fullName>
    </submittedName>
</protein>
<dbReference type="InterPro" id="IPR038726">
    <property type="entry name" value="PDDEXK_AddAB-type"/>
</dbReference>
<dbReference type="InterPro" id="IPR011604">
    <property type="entry name" value="PDDEXK-like_dom_sf"/>
</dbReference>
<name>A0A238J4X0_9RHOB</name>
<dbReference type="InterPro" id="IPR014153">
    <property type="entry name" value="Ds_break_AddB"/>
</dbReference>
<dbReference type="AlphaFoldDB" id="A0A238J4X0"/>
<evidence type="ECO:0000259" key="1">
    <source>
        <dbReference type="Pfam" id="PF12705"/>
    </source>
</evidence>
<evidence type="ECO:0000313" key="3">
    <source>
        <dbReference type="Proteomes" id="UP000201838"/>
    </source>
</evidence>
<reference evidence="2 3" key="1">
    <citation type="submission" date="2017-05" db="EMBL/GenBank/DDBJ databases">
        <authorList>
            <person name="Song R."/>
            <person name="Chenine A.L."/>
            <person name="Ruprecht R.M."/>
        </authorList>
    </citation>
    <scope>NUCLEOTIDE SEQUENCE [LARGE SCALE GENOMIC DNA]</scope>
    <source>
        <strain evidence="2 3">CECT 8489</strain>
    </source>
</reference>
<feature type="domain" description="PD-(D/E)XK endonuclease-like" evidence="1">
    <location>
        <begin position="721"/>
        <end position="956"/>
    </location>
</feature>
<dbReference type="OrthoDB" id="9780606at2"/>
<dbReference type="EMBL" id="FXXQ01000011">
    <property type="protein sequence ID" value="SMX25000.1"/>
    <property type="molecule type" value="Genomic_DNA"/>
</dbReference>
<keyword evidence="3" id="KW-1185">Reference proteome</keyword>
<dbReference type="RefSeq" id="WP_093975201.1">
    <property type="nucleotide sequence ID" value="NZ_FXXQ01000011.1"/>
</dbReference>
<dbReference type="NCBIfam" id="TIGR02786">
    <property type="entry name" value="addB_alphas"/>
    <property type="match status" value="1"/>
</dbReference>
<organism evidence="2 3">
    <name type="scientific">Boseongicola aestuarii</name>
    <dbReference type="NCBI Taxonomy" id="1470561"/>
    <lineage>
        <taxon>Bacteria</taxon>
        <taxon>Pseudomonadati</taxon>
        <taxon>Pseudomonadota</taxon>
        <taxon>Alphaproteobacteria</taxon>
        <taxon>Rhodobacterales</taxon>
        <taxon>Paracoccaceae</taxon>
        <taxon>Boseongicola</taxon>
    </lineage>
</organism>
<proteinExistence type="predicted"/>